<evidence type="ECO:0000256" key="7">
    <source>
        <dbReference type="ARBA" id="ARBA00024331"/>
    </source>
</evidence>
<accession>A0A0F7EFD0</accession>
<comment type="cofactor">
    <cofactor evidence="9">
        <name>Mn(2+)</name>
        <dbReference type="ChEBI" id="CHEBI:29035"/>
    </cofactor>
</comment>
<dbReference type="CDD" id="cd01516">
    <property type="entry name" value="FBPase_glpX"/>
    <property type="match status" value="1"/>
</dbReference>
<feature type="binding site" evidence="10">
    <location>
        <begin position="90"/>
        <end position="92"/>
    </location>
    <ligand>
        <name>substrate</name>
    </ligand>
</feature>
<comment type="similarity">
    <text evidence="2 8">Belongs to the FBPase class 2 family.</text>
</comment>
<keyword evidence="4 11" id="KW-0378">Hydrolase</keyword>
<dbReference type="GO" id="GO:0006094">
    <property type="term" value="P:gluconeogenesis"/>
    <property type="evidence" value="ECO:0007669"/>
    <property type="project" value="InterPro"/>
</dbReference>
<dbReference type="GO" id="GO:0030388">
    <property type="term" value="P:fructose 1,6-bisphosphate metabolic process"/>
    <property type="evidence" value="ECO:0007669"/>
    <property type="project" value="TreeGrafter"/>
</dbReference>
<name>A0A0F7EFD0_BRELA</name>
<dbReference type="GO" id="GO:0042132">
    <property type="term" value="F:fructose 1,6-bisphosphate 1-phosphatase activity"/>
    <property type="evidence" value="ECO:0007669"/>
    <property type="project" value="UniProtKB-EC"/>
</dbReference>
<gene>
    <name evidence="11" type="primary">glpX</name>
    <name evidence="11" type="ORF">EX87_03540</name>
</gene>
<feature type="binding site" evidence="9">
    <location>
        <position position="90"/>
    </location>
    <ligand>
        <name>Mn(2+)</name>
        <dbReference type="ChEBI" id="CHEBI:29035"/>
        <label>2</label>
    </ligand>
</feature>
<dbReference type="FunFam" id="3.40.190.90:FF:000001">
    <property type="entry name" value="Fructose-1,6-bisphosphatase"/>
    <property type="match status" value="1"/>
</dbReference>
<dbReference type="GO" id="GO:0005829">
    <property type="term" value="C:cytosol"/>
    <property type="evidence" value="ECO:0007669"/>
    <property type="project" value="TreeGrafter"/>
</dbReference>
<dbReference type="GO" id="GO:0006071">
    <property type="term" value="P:glycerol metabolic process"/>
    <property type="evidence" value="ECO:0007669"/>
    <property type="project" value="InterPro"/>
</dbReference>
<dbReference type="AlphaFoldDB" id="A0A0F7EFD0"/>
<evidence type="ECO:0000256" key="3">
    <source>
        <dbReference type="ARBA" id="ARBA00022723"/>
    </source>
</evidence>
<feature type="binding site" evidence="10">
    <location>
        <begin position="188"/>
        <end position="190"/>
    </location>
    <ligand>
        <name>substrate</name>
    </ligand>
</feature>
<dbReference type="InterPro" id="IPR004464">
    <property type="entry name" value="FBPase_class-2/SBPase"/>
</dbReference>
<evidence type="ECO:0000256" key="1">
    <source>
        <dbReference type="ARBA" id="ARBA00001273"/>
    </source>
</evidence>
<dbReference type="PANTHER" id="PTHR30447:SF0">
    <property type="entry name" value="FRUCTOSE-1,6-BISPHOSPHATASE 1 CLASS 2-RELATED"/>
    <property type="match status" value="1"/>
</dbReference>
<sequence length="325" mass="34962">MERELALEVVRVTEAAALSSARWMGRGKKNEADDAATSAMRAVFDTISIRGTVVIGEGELDEAPMLYIGEKLGNQSEDSPEVDVAVDPLEGTTILAKGHNNAMAVLAIGDRGTMLHAPDMYMQKLVVGPAAAGLINLDDPIEKMIETVAKANQKRIEDVTVIVQERERHQDIINAILETGARVKLFGDGDVGAAIAASMPEESGIDLFVGIGGAPEGVISAAAIKCLGGDMQARLKPQNDEERERCRQMGLDDPEQLLTINDLVSGDDAIFAATGVSDGELLQGVKYLSNNIAKTHSLVMRAKTRTIRFVEARHSLDHKPNLVWK</sequence>
<feature type="binding site" evidence="10">
    <location>
        <begin position="166"/>
        <end position="168"/>
    </location>
    <ligand>
        <name>substrate</name>
    </ligand>
</feature>
<evidence type="ECO:0000256" key="9">
    <source>
        <dbReference type="PIRSR" id="PIRSR004532-1"/>
    </source>
</evidence>
<evidence type="ECO:0000256" key="8">
    <source>
        <dbReference type="PIRNR" id="PIRNR004532"/>
    </source>
</evidence>
<keyword evidence="6 8" id="KW-0119">Carbohydrate metabolism</keyword>
<comment type="pathway">
    <text evidence="7">Carbohydrate biosynthesis.</text>
</comment>
<organism evidence="11">
    <name type="scientific">Brevibacillus laterosporus</name>
    <name type="common">Bacillus laterosporus</name>
    <dbReference type="NCBI Taxonomy" id="1465"/>
    <lineage>
        <taxon>Bacteria</taxon>
        <taxon>Bacillati</taxon>
        <taxon>Bacillota</taxon>
        <taxon>Bacilli</taxon>
        <taxon>Bacillales</taxon>
        <taxon>Paenibacillaceae</taxon>
        <taxon>Brevibacillus</taxon>
    </lineage>
</organism>
<dbReference type="Pfam" id="PF03320">
    <property type="entry name" value="FBPase_glpX"/>
    <property type="match status" value="1"/>
</dbReference>
<dbReference type="Gene3D" id="3.30.540.10">
    <property type="entry name" value="Fructose-1,6-Bisphosphatase, subunit A, domain 1"/>
    <property type="match status" value="1"/>
</dbReference>
<dbReference type="SUPFAM" id="SSF56655">
    <property type="entry name" value="Carbohydrate phosphatase"/>
    <property type="match status" value="1"/>
</dbReference>
<evidence type="ECO:0000256" key="5">
    <source>
        <dbReference type="ARBA" id="ARBA00023211"/>
    </source>
</evidence>
<feature type="binding site" evidence="9">
    <location>
        <position position="87"/>
    </location>
    <ligand>
        <name>Mn(2+)</name>
        <dbReference type="ChEBI" id="CHEBI:29035"/>
        <label>2</label>
    </ligand>
</feature>
<dbReference type="GO" id="GO:0046872">
    <property type="term" value="F:metal ion binding"/>
    <property type="evidence" value="ECO:0007669"/>
    <property type="project" value="UniProtKB-KW"/>
</dbReference>
<proteinExistence type="inferred from homology"/>
<dbReference type="RefSeq" id="WP_031411508.1">
    <property type="nucleotide sequence ID" value="NZ_CP011074.1"/>
</dbReference>
<evidence type="ECO:0000256" key="10">
    <source>
        <dbReference type="PIRSR" id="PIRSR004532-2"/>
    </source>
</evidence>
<feature type="binding site" evidence="10">
    <location>
        <position position="213"/>
    </location>
    <ligand>
        <name>substrate</name>
    </ligand>
</feature>
<dbReference type="PIRSF" id="PIRSF004532">
    <property type="entry name" value="GlpX"/>
    <property type="match status" value="1"/>
</dbReference>
<dbReference type="NCBIfam" id="TIGR00330">
    <property type="entry name" value="glpX"/>
    <property type="match status" value="1"/>
</dbReference>
<dbReference type="EMBL" id="CP011074">
    <property type="protein sequence ID" value="AKF92835.1"/>
    <property type="molecule type" value="Genomic_DNA"/>
</dbReference>
<evidence type="ECO:0000256" key="4">
    <source>
        <dbReference type="ARBA" id="ARBA00022801"/>
    </source>
</evidence>
<keyword evidence="3 9" id="KW-0479">Metal-binding</keyword>
<feature type="binding site" evidence="9">
    <location>
        <position position="33"/>
    </location>
    <ligand>
        <name>Mn(2+)</name>
        <dbReference type="ChEBI" id="CHEBI:29035"/>
        <label>1</label>
    </ligand>
</feature>
<evidence type="ECO:0000313" key="11">
    <source>
        <dbReference type="EMBL" id="AKF92835.1"/>
    </source>
</evidence>
<feature type="binding site" evidence="9">
    <location>
        <position position="57"/>
    </location>
    <ligand>
        <name>Mn(2+)</name>
        <dbReference type="ChEBI" id="CHEBI:29035"/>
        <label>1</label>
    </ligand>
</feature>
<dbReference type="Gene3D" id="3.40.190.90">
    <property type="match status" value="1"/>
</dbReference>
<comment type="catalytic activity">
    <reaction evidence="1">
        <text>beta-D-fructose 1,6-bisphosphate + H2O = beta-D-fructose 6-phosphate + phosphate</text>
        <dbReference type="Rhea" id="RHEA:11064"/>
        <dbReference type="ChEBI" id="CHEBI:15377"/>
        <dbReference type="ChEBI" id="CHEBI:32966"/>
        <dbReference type="ChEBI" id="CHEBI:43474"/>
        <dbReference type="ChEBI" id="CHEBI:57634"/>
        <dbReference type="EC" id="3.1.3.11"/>
    </reaction>
</comment>
<feature type="binding site" evidence="10">
    <location>
        <position position="121"/>
    </location>
    <ligand>
        <name>substrate</name>
    </ligand>
</feature>
<reference evidence="11" key="1">
    <citation type="submission" date="2015-03" db="EMBL/GenBank/DDBJ databases">
        <title>MIGS Cultured Bacterial/Archaeal sample from Brevibacillus laterosporus.</title>
        <authorList>
            <person name="Zeng D."/>
            <person name="Zhu L."/>
            <person name="Dong G."/>
            <person name="Ye W."/>
            <person name="Ren D."/>
            <person name="Wu L."/>
            <person name="Xu J."/>
            <person name="Li G."/>
            <person name="Guo L."/>
        </authorList>
    </citation>
    <scope>NUCLEOTIDE SEQUENCE</scope>
    <source>
        <strain evidence="11">B9</strain>
    </source>
</reference>
<evidence type="ECO:0000256" key="2">
    <source>
        <dbReference type="ARBA" id="ARBA00008989"/>
    </source>
</evidence>
<feature type="binding site" evidence="9">
    <location>
        <position position="216"/>
    </location>
    <ligand>
        <name>Mn(2+)</name>
        <dbReference type="ChEBI" id="CHEBI:29035"/>
        <label>2</label>
    </ligand>
</feature>
<protein>
    <recommendedName>
        <fullName evidence="8">Fructose-1,6-bisphosphatase</fullName>
    </recommendedName>
</protein>
<keyword evidence="5 9" id="KW-0464">Manganese</keyword>
<dbReference type="PANTHER" id="PTHR30447">
    <property type="entry name" value="FRUCTOSE-1,6-BISPHOSPHATASE CLASS 2"/>
    <property type="match status" value="1"/>
</dbReference>
<evidence type="ECO:0000256" key="6">
    <source>
        <dbReference type="ARBA" id="ARBA00023277"/>
    </source>
</evidence>